<dbReference type="SUPFAM" id="SSF55681">
    <property type="entry name" value="Class II aaRS and biotin synthetases"/>
    <property type="match status" value="1"/>
</dbReference>
<dbReference type="InterPro" id="IPR012947">
    <property type="entry name" value="tRNA_SAD"/>
</dbReference>
<evidence type="ECO:0000256" key="2">
    <source>
        <dbReference type="ARBA" id="ARBA00022555"/>
    </source>
</evidence>
<dbReference type="SUPFAM" id="SSF55186">
    <property type="entry name" value="ThrRS/AlaRS common domain"/>
    <property type="match status" value="1"/>
</dbReference>
<dbReference type="InterPro" id="IPR018165">
    <property type="entry name" value="Ala-tRNA-synth_IIc_core"/>
</dbReference>
<comment type="catalytic activity">
    <reaction evidence="10 11">
        <text>tRNA(Ala) + L-alanine + ATP = L-alanyl-tRNA(Ala) + AMP + diphosphate</text>
        <dbReference type="Rhea" id="RHEA:12540"/>
        <dbReference type="Rhea" id="RHEA-COMP:9657"/>
        <dbReference type="Rhea" id="RHEA-COMP:9923"/>
        <dbReference type="ChEBI" id="CHEBI:30616"/>
        <dbReference type="ChEBI" id="CHEBI:33019"/>
        <dbReference type="ChEBI" id="CHEBI:57972"/>
        <dbReference type="ChEBI" id="CHEBI:78442"/>
        <dbReference type="ChEBI" id="CHEBI:78497"/>
        <dbReference type="ChEBI" id="CHEBI:456215"/>
        <dbReference type="EC" id="6.1.1.7"/>
    </reaction>
</comment>
<dbReference type="EMBL" id="JARXVQ010000001">
    <property type="protein sequence ID" value="MDH6180993.1"/>
    <property type="molecule type" value="Genomic_DNA"/>
</dbReference>
<keyword evidence="14" id="KW-1185">Reference proteome</keyword>
<evidence type="ECO:0000313" key="14">
    <source>
        <dbReference type="Proteomes" id="UP001160142"/>
    </source>
</evidence>
<evidence type="ECO:0000256" key="4">
    <source>
        <dbReference type="ARBA" id="ARBA00022741"/>
    </source>
</evidence>
<evidence type="ECO:0000256" key="8">
    <source>
        <dbReference type="ARBA" id="ARBA00023146"/>
    </source>
</evidence>
<comment type="subcellular location">
    <subcellularLocation>
        <location evidence="11">Cytoplasm</location>
    </subcellularLocation>
</comment>
<protein>
    <recommendedName>
        <fullName evidence="11">Alanine--tRNA ligase</fullName>
        <ecNumber evidence="11">6.1.1.7</ecNumber>
    </recommendedName>
    <alternativeName>
        <fullName evidence="11">Alanyl-tRNA synthetase</fullName>
        <shortName evidence="11">AlaRS</shortName>
    </alternativeName>
</protein>
<dbReference type="InterPro" id="IPR018164">
    <property type="entry name" value="Ala-tRNA-synth_IIc_N"/>
</dbReference>
<dbReference type="Gene3D" id="2.40.30.130">
    <property type="match status" value="1"/>
</dbReference>
<dbReference type="Proteomes" id="UP001160142">
    <property type="component" value="Unassembled WGS sequence"/>
</dbReference>
<accession>A0ABT6KLU7</accession>
<dbReference type="PROSITE" id="PS50860">
    <property type="entry name" value="AA_TRNA_LIGASE_II_ALA"/>
    <property type="match status" value="1"/>
</dbReference>
<evidence type="ECO:0000256" key="6">
    <source>
        <dbReference type="ARBA" id="ARBA00022884"/>
    </source>
</evidence>
<feature type="binding site" evidence="11">
    <location>
        <position position="574"/>
    </location>
    <ligand>
        <name>Zn(2+)</name>
        <dbReference type="ChEBI" id="CHEBI:29105"/>
    </ligand>
</feature>
<dbReference type="InterPro" id="IPR050058">
    <property type="entry name" value="Ala-tRNA_ligase"/>
</dbReference>
<proteinExistence type="inferred from homology"/>
<dbReference type="SMART" id="SM00863">
    <property type="entry name" value="tRNA_SAD"/>
    <property type="match status" value="1"/>
</dbReference>
<dbReference type="PANTHER" id="PTHR11777:SF9">
    <property type="entry name" value="ALANINE--TRNA LIGASE, CYTOPLASMIC"/>
    <property type="match status" value="1"/>
</dbReference>
<dbReference type="Pfam" id="PF02272">
    <property type="entry name" value="DHHA1"/>
    <property type="match status" value="1"/>
</dbReference>
<evidence type="ECO:0000259" key="12">
    <source>
        <dbReference type="PROSITE" id="PS50860"/>
    </source>
</evidence>
<comment type="function">
    <text evidence="9 11">Catalyzes the attachment of alanine to tRNA(Ala) in a two-step reaction: alanine is first activated by ATP to form Ala-AMP and then transferred to the acceptor end of tRNA(Ala). Also edits incorrectly charged Ser-tRNA(Ala) and Gly-tRNA(Ala) via its editing domain.</text>
</comment>
<keyword evidence="4 11" id="KW-0547">Nucleotide-binding</keyword>
<dbReference type="CDD" id="cd00673">
    <property type="entry name" value="AlaRS_core"/>
    <property type="match status" value="1"/>
</dbReference>
<keyword evidence="8 11" id="KW-0030">Aminoacyl-tRNA synthetase</keyword>
<feature type="domain" description="Alanyl-transfer RNA synthetases family profile" evidence="12">
    <location>
        <begin position="1"/>
        <end position="716"/>
    </location>
</feature>
<dbReference type="Gene3D" id="3.30.980.10">
    <property type="entry name" value="Threonyl-trna Synthetase, Chain A, domain 2"/>
    <property type="match status" value="1"/>
</dbReference>
<feature type="binding site" evidence="11">
    <location>
        <position position="673"/>
    </location>
    <ligand>
        <name>Zn(2+)</name>
        <dbReference type="ChEBI" id="CHEBI:29105"/>
    </ligand>
</feature>
<dbReference type="Pfam" id="PF07973">
    <property type="entry name" value="tRNA_SAD"/>
    <property type="match status" value="1"/>
</dbReference>
<dbReference type="InterPro" id="IPR023033">
    <property type="entry name" value="Ala_tRNA_ligase_euk/bac"/>
</dbReference>
<dbReference type="Gene3D" id="3.30.930.10">
    <property type="entry name" value="Bira Bifunctional Protein, Domain 2"/>
    <property type="match status" value="1"/>
</dbReference>
<comment type="domain">
    <text evidence="11">Consists of three domains; the N-terminal catalytic domain, the editing domain and the C-terminal C-Ala domain. The editing domain removes incorrectly charged amino acids, while the C-Ala domain, along with tRNA(Ala), serves as a bridge to cooperatively bring together the editing and aminoacylation centers thus stimulating deacylation of misacylated tRNAs.</text>
</comment>
<dbReference type="HAMAP" id="MF_00036_B">
    <property type="entry name" value="Ala_tRNA_synth_B"/>
    <property type="match status" value="1"/>
</dbReference>
<name>A0ABT6KLU7_9MICO</name>
<sequence length="884" mass="95278">MQTADIQNRWLTFFGDRGHTVVPSASLVSDDPTLLFTVAGMVPFVPYLTGLVPAPFPRATSVQKCIRTLDIEEVGKTPRHGTFFQMNGNFSFGDYFKEGAITYAWELLTTEESKGGLGFDEKDLWVTVYKDDDEAIDLWKKVAGLSDERIQRLDKDTNYWSTGQPGPAGPCSEIFFDRGPKYGIDGGPATDDDRYVEIWNLVFMQYLRGEGSGKDFEILGELPKKNIDTGMGMERVAFIKQGVENFYEIDQVRPVLDRASELSGRNYGHNHDDDVRMRVIADHVRSGLMLMSDGVTPSNEGRGYILRRLLRRTVRAMRLLGVEEPTFAELFPASRDAMKAQYPEVATDFDRISRLALAEEETFLRTLASGTTILDVAVARTRQAGSAELPSDTAFLLHDTYGFPIDLTLEIAEEAGLSVDRDAFDSLMHRQRTLAKEDAKSKKQHLADLSVYSAFRAQGETAFTGYEYLSTDSTVLGIIKNGESVTKASAGDIAEIILAETSLYAESGGQEADAGTIVGSGYELEVLDVQRPVKGLISHKVQVTSGEVGVGDAATTLVDADWRRGAEQAHSATHLIHAALRQILGPQAHQSGSYNKAGYMRLDFSWNEALSPATRSEVEEVANNAVRDNLEVTTRIMSLDEAKSLGAMALFGEKYGETVRVVEIGGPWSLELCAGTHVSRSSEIGLINVVGESSVGATNRRIESLVGLDAFRDLATERAIVSELTSSLKTPREQLPERIAELVASLKAAEKTIAQFEQAALSQRVPALVENRRLVGSTTIVAENLGSVASGDDLRSLALSVRERLGSEPALVALGADVGGKPAIIVATNDASRAHGLKAGVLAKAAAGVLGGGGGGKDDIAQGGGTDVSAIGAALDAVVSQAAS</sequence>
<dbReference type="NCBIfam" id="TIGR00344">
    <property type="entry name" value="alaS"/>
    <property type="match status" value="1"/>
</dbReference>
<keyword evidence="11" id="KW-0963">Cytoplasm</keyword>
<comment type="cofactor">
    <cofactor evidence="11">
        <name>Zn(2+)</name>
        <dbReference type="ChEBI" id="CHEBI:29105"/>
    </cofactor>
    <text evidence="11">Binds 1 zinc ion per subunit.</text>
</comment>
<keyword evidence="11" id="KW-0862">Zinc</keyword>
<keyword evidence="11" id="KW-0479">Metal-binding</keyword>
<dbReference type="InterPro" id="IPR002318">
    <property type="entry name" value="Ala-tRNA-lgiase_IIc"/>
</dbReference>
<keyword evidence="7 11" id="KW-0648">Protein biosynthesis</keyword>
<keyword evidence="2 11" id="KW-0820">tRNA-binding</keyword>
<keyword evidence="6 11" id="KW-0694">RNA-binding</keyword>
<feature type="binding site" evidence="11">
    <location>
        <position position="677"/>
    </location>
    <ligand>
        <name>Zn(2+)</name>
        <dbReference type="ChEBI" id="CHEBI:29105"/>
    </ligand>
</feature>
<keyword evidence="3 11" id="KW-0436">Ligase</keyword>
<comment type="similarity">
    <text evidence="1 11">Belongs to the class-II aminoacyl-tRNA synthetase family.</text>
</comment>
<dbReference type="PRINTS" id="PR00980">
    <property type="entry name" value="TRNASYNTHALA"/>
</dbReference>
<evidence type="ECO:0000256" key="7">
    <source>
        <dbReference type="ARBA" id="ARBA00022917"/>
    </source>
</evidence>
<evidence type="ECO:0000313" key="13">
    <source>
        <dbReference type="EMBL" id="MDH6180993.1"/>
    </source>
</evidence>
<dbReference type="Gene3D" id="6.10.250.550">
    <property type="match status" value="1"/>
</dbReference>
<evidence type="ECO:0000256" key="10">
    <source>
        <dbReference type="ARBA" id="ARBA00048300"/>
    </source>
</evidence>
<dbReference type="PANTHER" id="PTHR11777">
    <property type="entry name" value="ALANYL-TRNA SYNTHETASE"/>
    <property type="match status" value="1"/>
</dbReference>
<evidence type="ECO:0000256" key="5">
    <source>
        <dbReference type="ARBA" id="ARBA00022840"/>
    </source>
</evidence>
<dbReference type="Gene3D" id="3.30.54.20">
    <property type="match status" value="1"/>
</dbReference>
<evidence type="ECO:0000256" key="11">
    <source>
        <dbReference type="HAMAP-Rule" id="MF_00036"/>
    </source>
</evidence>
<keyword evidence="5 11" id="KW-0067">ATP-binding</keyword>
<feature type="binding site" evidence="11">
    <location>
        <position position="570"/>
    </location>
    <ligand>
        <name>Zn(2+)</name>
        <dbReference type="ChEBI" id="CHEBI:29105"/>
    </ligand>
</feature>
<dbReference type="InterPro" id="IPR018162">
    <property type="entry name" value="Ala-tRNA-ligase_IIc_anticod-bd"/>
</dbReference>
<dbReference type="InterPro" id="IPR009000">
    <property type="entry name" value="Transl_B-barrel_sf"/>
</dbReference>
<evidence type="ECO:0000256" key="1">
    <source>
        <dbReference type="ARBA" id="ARBA00008226"/>
    </source>
</evidence>
<dbReference type="EC" id="6.1.1.7" evidence="11"/>
<comment type="caution">
    <text evidence="13">The sequence shown here is derived from an EMBL/GenBank/DDBJ whole genome shotgun (WGS) entry which is preliminary data.</text>
</comment>
<dbReference type="RefSeq" id="WP_322133318.1">
    <property type="nucleotide sequence ID" value="NZ_CP085036.1"/>
</dbReference>
<dbReference type="Pfam" id="PF01411">
    <property type="entry name" value="tRNA-synt_2c"/>
    <property type="match status" value="1"/>
</dbReference>
<dbReference type="InterPro" id="IPR003156">
    <property type="entry name" value="DHHA1_dom"/>
</dbReference>
<dbReference type="Gene3D" id="3.10.310.40">
    <property type="match status" value="1"/>
</dbReference>
<dbReference type="InterPro" id="IPR045864">
    <property type="entry name" value="aa-tRNA-synth_II/BPL/LPL"/>
</dbReference>
<evidence type="ECO:0000256" key="9">
    <source>
        <dbReference type="ARBA" id="ARBA00024779"/>
    </source>
</evidence>
<reference evidence="13 14" key="1">
    <citation type="submission" date="2023-04" db="EMBL/GenBank/DDBJ databases">
        <title>Genome Encyclopedia of Bacteria and Archaea VI: Functional Genomics of Type Strains.</title>
        <authorList>
            <person name="Whitman W."/>
        </authorList>
    </citation>
    <scope>NUCLEOTIDE SEQUENCE [LARGE SCALE GENOMIC DNA]</scope>
    <source>
        <strain evidence="13 14">SG_E_30_P1</strain>
    </source>
</reference>
<gene>
    <name evidence="11" type="primary">alaS</name>
    <name evidence="13" type="ORF">M2152_001175</name>
</gene>
<organism evidence="13 14">
    <name type="scientific">Antiquaquibacter oligotrophicus</name>
    <dbReference type="NCBI Taxonomy" id="2880260"/>
    <lineage>
        <taxon>Bacteria</taxon>
        <taxon>Bacillati</taxon>
        <taxon>Actinomycetota</taxon>
        <taxon>Actinomycetes</taxon>
        <taxon>Micrococcales</taxon>
        <taxon>Microbacteriaceae</taxon>
        <taxon>Antiquaquibacter</taxon>
    </lineage>
</organism>
<dbReference type="InterPro" id="IPR018163">
    <property type="entry name" value="Thr/Ala-tRNA-synth_IIc_edit"/>
</dbReference>
<evidence type="ECO:0000256" key="3">
    <source>
        <dbReference type="ARBA" id="ARBA00022598"/>
    </source>
</evidence>
<dbReference type="SUPFAM" id="SSF50447">
    <property type="entry name" value="Translation proteins"/>
    <property type="match status" value="1"/>
</dbReference>
<dbReference type="SUPFAM" id="SSF101353">
    <property type="entry name" value="Putative anticodon-binding domain of alanyl-tRNA synthetase (AlaRS)"/>
    <property type="match status" value="1"/>
</dbReference>
<dbReference type="GO" id="GO:0004813">
    <property type="term" value="F:alanine-tRNA ligase activity"/>
    <property type="evidence" value="ECO:0007669"/>
    <property type="project" value="UniProtKB-EC"/>
</dbReference>